<dbReference type="Pfam" id="PF25967">
    <property type="entry name" value="RND-MFP_C"/>
    <property type="match status" value="1"/>
</dbReference>
<dbReference type="InterPro" id="IPR058792">
    <property type="entry name" value="Beta-barrel_RND_2"/>
</dbReference>
<dbReference type="InterPro" id="IPR006143">
    <property type="entry name" value="RND_pump_MFP"/>
</dbReference>
<feature type="domain" description="Multidrug resistance protein MdtA-like C-terminal permuted SH3" evidence="6">
    <location>
        <begin position="279"/>
        <end position="341"/>
    </location>
</feature>
<dbReference type="GO" id="GO:1990281">
    <property type="term" value="C:efflux pump complex"/>
    <property type="evidence" value="ECO:0007669"/>
    <property type="project" value="TreeGrafter"/>
</dbReference>
<proteinExistence type="inferred from homology"/>
<organism evidence="7">
    <name type="scientific">Burkholderia pseudomallei 1710a</name>
    <dbReference type="NCBI Taxonomy" id="320371"/>
    <lineage>
        <taxon>Bacteria</taxon>
        <taxon>Pseudomonadati</taxon>
        <taxon>Pseudomonadota</taxon>
        <taxon>Betaproteobacteria</taxon>
        <taxon>Burkholderiales</taxon>
        <taxon>Burkholderiaceae</taxon>
        <taxon>Burkholderia</taxon>
        <taxon>pseudomallei group</taxon>
    </lineage>
</organism>
<dbReference type="GeneID" id="92976305"/>
<evidence type="ECO:0000256" key="2">
    <source>
        <dbReference type="ARBA" id="ARBA00009477"/>
    </source>
</evidence>
<dbReference type="Pfam" id="PF25954">
    <property type="entry name" value="Beta-barrel_RND_2"/>
    <property type="match status" value="1"/>
</dbReference>
<evidence type="ECO:0000259" key="5">
    <source>
        <dbReference type="Pfam" id="PF25954"/>
    </source>
</evidence>
<dbReference type="Proteomes" id="UP000001812">
    <property type="component" value="Chromosome II"/>
</dbReference>
<dbReference type="GO" id="GO:0015562">
    <property type="term" value="F:efflux transmembrane transporter activity"/>
    <property type="evidence" value="ECO:0007669"/>
    <property type="project" value="TreeGrafter"/>
</dbReference>
<dbReference type="EMBL" id="CM000833">
    <property type="protein sequence ID" value="EET04639.1"/>
    <property type="molecule type" value="Genomic_DNA"/>
</dbReference>
<dbReference type="AlphaFoldDB" id="A0A0E1VWU4"/>
<dbReference type="PANTHER" id="PTHR30469">
    <property type="entry name" value="MULTIDRUG RESISTANCE PROTEIN MDTA"/>
    <property type="match status" value="1"/>
</dbReference>
<accession>A0A0E1VWU4</accession>
<dbReference type="RefSeq" id="WP_004184876.1">
    <property type="nucleotide sequence ID" value="NZ_CM000833.1"/>
</dbReference>
<keyword evidence="3" id="KW-0813">Transport</keyword>
<evidence type="ECO:0000259" key="6">
    <source>
        <dbReference type="Pfam" id="PF25967"/>
    </source>
</evidence>
<dbReference type="Gene3D" id="2.40.50.100">
    <property type="match status" value="1"/>
</dbReference>
<evidence type="ECO:0000313" key="7">
    <source>
        <dbReference type="EMBL" id="EET04639.1"/>
    </source>
</evidence>
<dbReference type="InterPro" id="IPR058625">
    <property type="entry name" value="MdtA-like_BSH"/>
</dbReference>
<gene>
    <name evidence="7" type="ORF">BURPS1710A_A0657</name>
</gene>
<name>A0A0E1VWU4_BURPE</name>
<comment type="similarity">
    <text evidence="2">Belongs to the membrane fusion protein (MFP) (TC 8.A.1) family.</text>
</comment>
<reference evidence="7" key="1">
    <citation type="submission" date="2009-05" db="EMBL/GenBank/DDBJ databases">
        <authorList>
            <person name="Harkins D.M."/>
            <person name="DeShazer D."/>
            <person name="Woods D.E."/>
            <person name="Brinkac L.M."/>
            <person name="Brown K.A."/>
            <person name="Hung G.C."/>
            <person name="Tuanyok A."/>
            <person name="Zhang B."/>
            <person name="Nierman W.C."/>
        </authorList>
    </citation>
    <scope>NUCLEOTIDE SEQUENCE [LARGE SCALE GENOMIC DNA]</scope>
    <source>
        <strain evidence="7">1710a</strain>
    </source>
</reference>
<dbReference type="Gene3D" id="2.40.420.20">
    <property type="match status" value="1"/>
</dbReference>
<feature type="domain" description="CusB-like beta-barrel" evidence="5">
    <location>
        <begin position="200"/>
        <end position="272"/>
    </location>
</feature>
<sequence>MGRRLLLALALLAFIFGGLFLWRESRVQAADHPPAPPAALTVSAVAVRAAPERVTLDAVGSLDAVRQVTLAPEVAGRVVALQFDAGSAVRKGQLIVQLFDEPERAKLASIQAKAAYAKRQLDRSQALAQTGAEPRNLFDRHRFDFDAAAADIRETQAVITQKAVRAPFDGVLGLRRVNLGQYLNAGDAIATLTDLDTLYANFTVPQKNLSQLRLGQSVSITTDAYPERTLVARVSAIEPQIGTDTRNVAVQATLPNPDHLLRPGMYIQARLELPPRERALTVPDTAVQTSQRGESVLVVGKPGRDGLGVVRLQPVRTGRRADGRIAIADGLRPGDVVVTSGQVRLAAGDRVKVALDDGAGSGAAQ</sequence>
<dbReference type="Pfam" id="PF25917">
    <property type="entry name" value="BSH_RND"/>
    <property type="match status" value="1"/>
</dbReference>
<dbReference type="HOGENOM" id="CLU_018816_1_2_4"/>
<evidence type="ECO:0000256" key="1">
    <source>
        <dbReference type="ARBA" id="ARBA00004196"/>
    </source>
</evidence>
<evidence type="ECO:0000259" key="4">
    <source>
        <dbReference type="Pfam" id="PF25917"/>
    </source>
</evidence>
<dbReference type="NCBIfam" id="TIGR01730">
    <property type="entry name" value="RND_mfp"/>
    <property type="match status" value="1"/>
</dbReference>
<dbReference type="PANTHER" id="PTHR30469:SF29">
    <property type="entry name" value="BLR2860 PROTEIN"/>
    <property type="match status" value="1"/>
</dbReference>
<feature type="domain" description="Multidrug resistance protein MdtA-like barrel-sandwich hybrid" evidence="4">
    <location>
        <begin position="66"/>
        <end position="193"/>
    </location>
</feature>
<evidence type="ECO:0000256" key="3">
    <source>
        <dbReference type="ARBA" id="ARBA00022448"/>
    </source>
</evidence>
<comment type="subcellular location">
    <subcellularLocation>
        <location evidence="1">Cell envelope</location>
    </subcellularLocation>
</comment>
<dbReference type="Gene3D" id="2.40.30.170">
    <property type="match status" value="1"/>
</dbReference>
<protein>
    <submittedName>
        <fullName evidence="7">Efflux transporter, RND family, MFP subunit</fullName>
    </submittedName>
</protein>
<dbReference type="SUPFAM" id="SSF111369">
    <property type="entry name" value="HlyD-like secretion proteins"/>
    <property type="match status" value="1"/>
</dbReference>
<dbReference type="SMR" id="A0A0E1VWU4"/>
<dbReference type="FunFam" id="2.40.30.170:FF:000010">
    <property type="entry name" value="Efflux RND transporter periplasmic adaptor subunit"/>
    <property type="match status" value="1"/>
</dbReference>
<dbReference type="InterPro" id="IPR058627">
    <property type="entry name" value="MdtA-like_C"/>
</dbReference>